<dbReference type="InterPro" id="IPR000504">
    <property type="entry name" value="RRM_dom"/>
</dbReference>
<evidence type="ECO:0000259" key="4">
    <source>
        <dbReference type="PROSITE" id="PS50102"/>
    </source>
</evidence>
<feature type="compositionally biased region" description="Basic and acidic residues" evidence="3">
    <location>
        <begin position="437"/>
        <end position="451"/>
    </location>
</feature>
<accession>A0AAE0N2U1</accession>
<gene>
    <name evidence="5" type="ORF">B0H63DRAFT_71267</name>
</gene>
<protein>
    <recommendedName>
        <fullName evidence="4">RRM domain-containing protein</fullName>
    </recommendedName>
</protein>
<feature type="compositionally biased region" description="Low complexity" evidence="3">
    <location>
        <begin position="459"/>
        <end position="475"/>
    </location>
</feature>
<dbReference type="SUPFAM" id="SSF54928">
    <property type="entry name" value="RNA-binding domain, RBD"/>
    <property type="match status" value="1"/>
</dbReference>
<proteinExistence type="predicted"/>
<dbReference type="GO" id="GO:0003723">
    <property type="term" value="F:RNA binding"/>
    <property type="evidence" value="ECO:0007669"/>
    <property type="project" value="UniProtKB-UniRule"/>
</dbReference>
<feature type="compositionally biased region" description="Polar residues" evidence="3">
    <location>
        <begin position="370"/>
        <end position="383"/>
    </location>
</feature>
<reference evidence="5" key="1">
    <citation type="journal article" date="2023" name="Mol. Phylogenet. Evol.">
        <title>Genome-scale phylogeny and comparative genomics of the fungal order Sordariales.</title>
        <authorList>
            <person name="Hensen N."/>
            <person name="Bonometti L."/>
            <person name="Westerberg I."/>
            <person name="Brannstrom I.O."/>
            <person name="Guillou S."/>
            <person name="Cros-Aarteil S."/>
            <person name="Calhoun S."/>
            <person name="Haridas S."/>
            <person name="Kuo A."/>
            <person name="Mondo S."/>
            <person name="Pangilinan J."/>
            <person name="Riley R."/>
            <person name="LaButti K."/>
            <person name="Andreopoulos B."/>
            <person name="Lipzen A."/>
            <person name="Chen C."/>
            <person name="Yan M."/>
            <person name="Daum C."/>
            <person name="Ng V."/>
            <person name="Clum A."/>
            <person name="Steindorff A."/>
            <person name="Ohm R.A."/>
            <person name="Martin F."/>
            <person name="Silar P."/>
            <person name="Natvig D.O."/>
            <person name="Lalanne C."/>
            <person name="Gautier V."/>
            <person name="Ament-Velasquez S.L."/>
            <person name="Kruys A."/>
            <person name="Hutchinson M.I."/>
            <person name="Powell A.J."/>
            <person name="Barry K."/>
            <person name="Miller A.N."/>
            <person name="Grigoriev I.V."/>
            <person name="Debuchy R."/>
            <person name="Gladieux P."/>
            <person name="Hiltunen Thoren M."/>
            <person name="Johannesson H."/>
        </authorList>
    </citation>
    <scope>NUCLEOTIDE SEQUENCE</scope>
    <source>
        <strain evidence="5">CBS 232.78</strain>
    </source>
</reference>
<keyword evidence="6" id="KW-1185">Reference proteome</keyword>
<feature type="compositionally biased region" description="Polar residues" evidence="3">
    <location>
        <begin position="57"/>
        <end position="72"/>
    </location>
</feature>
<reference evidence="5" key="2">
    <citation type="submission" date="2023-06" db="EMBL/GenBank/DDBJ databases">
        <authorList>
            <consortium name="Lawrence Berkeley National Laboratory"/>
            <person name="Haridas S."/>
            <person name="Hensen N."/>
            <person name="Bonometti L."/>
            <person name="Westerberg I."/>
            <person name="Brannstrom I.O."/>
            <person name="Guillou S."/>
            <person name="Cros-Aarteil S."/>
            <person name="Calhoun S."/>
            <person name="Kuo A."/>
            <person name="Mondo S."/>
            <person name="Pangilinan J."/>
            <person name="Riley R."/>
            <person name="LaButti K."/>
            <person name="Andreopoulos B."/>
            <person name="Lipzen A."/>
            <person name="Chen C."/>
            <person name="Yanf M."/>
            <person name="Daum C."/>
            <person name="Ng V."/>
            <person name="Clum A."/>
            <person name="Steindorff A."/>
            <person name="Ohm R."/>
            <person name="Martin F."/>
            <person name="Silar P."/>
            <person name="Natvig D."/>
            <person name="Lalanne C."/>
            <person name="Gautier V."/>
            <person name="Ament-velasquez S.L."/>
            <person name="Kruys A."/>
            <person name="Hutchinson M.I."/>
            <person name="Powell A.J."/>
            <person name="Barry K."/>
            <person name="Miller A.N."/>
            <person name="Grigoriev I.V."/>
            <person name="Debuchy R."/>
            <person name="Gladieux P."/>
            <person name="Thoren M.H."/>
            <person name="Johannesson H."/>
        </authorList>
    </citation>
    <scope>NUCLEOTIDE SEQUENCE</scope>
    <source>
        <strain evidence="5">CBS 232.78</strain>
    </source>
</reference>
<feature type="region of interest" description="Disordered" evidence="3">
    <location>
        <begin position="1"/>
        <end position="84"/>
    </location>
</feature>
<feature type="compositionally biased region" description="Basic and acidic residues" evidence="3">
    <location>
        <begin position="301"/>
        <end position="321"/>
    </location>
</feature>
<feature type="compositionally biased region" description="Basic and acidic residues" evidence="3">
    <location>
        <begin position="506"/>
        <end position="517"/>
    </location>
</feature>
<evidence type="ECO:0000256" key="1">
    <source>
        <dbReference type="ARBA" id="ARBA00022884"/>
    </source>
</evidence>
<feature type="compositionally biased region" description="Gly residues" evidence="3">
    <location>
        <begin position="16"/>
        <end position="26"/>
    </location>
</feature>
<dbReference type="Pfam" id="PF00076">
    <property type="entry name" value="RRM_1"/>
    <property type="match status" value="1"/>
</dbReference>
<feature type="compositionally biased region" description="Basic and acidic residues" evidence="3">
    <location>
        <begin position="253"/>
        <end position="277"/>
    </location>
</feature>
<feature type="domain" description="RRM" evidence="4">
    <location>
        <begin position="85"/>
        <end position="161"/>
    </location>
</feature>
<dbReference type="PANTHER" id="PTHR23236:SF11">
    <property type="entry name" value="EUKARYOTIC TRANSLATION INITIATION FACTOR 4H"/>
    <property type="match status" value="1"/>
</dbReference>
<evidence type="ECO:0000256" key="3">
    <source>
        <dbReference type="SAM" id="MobiDB-lite"/>
    </source>
</evidence>
<comment type="caution">
    <text evidence="5">The sequence shown here is derived from an EMBL/GenBank/DDBJ whole genome shotgun (WGS) entry which is preliminary data.</text>
</comment>
<sequence length="620" mass="65032">MPPKKKQGTTLSLGEFLGGDSLGKGGSWADEVEENYGTQPLPAADRGRYGGGGGGQSSAYTTSNNQGYSSIRDNLPQELPTKPPYTAHLGNLSYDATSESVTDFFSGCKVVNVRIIEDREQNRPKGFAYAEFEDLEGLKEALTRDGVQFEGRSIRVKIADPPKERYGGGGESNRDFSDWSRKGPLPDLPGRSGGDRGGDRGGFGGDRGGDRRGPSDFGERRAPREFQQGSDDGKVRDFSTWERRGPLSPLPQAERRPESRDGSRPRTNDGTRGEFRGPRGASPAAWGPGEGRQGTSTSRPPRREIVDRPERAATAAEKDSQWRNNMRPDLAKSPGESREGSEAPPSPAGTHATLAGGARPKLNLAKRTVTESPAVTSPALSATESKDSKASPFGAARPIDTAAREREIEEKRIQALKEKKEADEKAKEEKRLAKEAALKEAAAKEAAAKDAEVEEAAAKEAAATETAAQEAAAKVATDKAATEAPAAEATAAEPAAEAKPAPQEGSEQKAPVRREPAAKAPPSRAETAGNWRTASGGAPTRGAHVPSGVRGGRGGSVPRGPRNDAGRPPRANGSGPAPAAQPQAPAAAATSGEKSPSAATPDDDGWTTVAPVAKGRRGRA</sequence>
<feature type="compositionally biased region" description="Basic and acidic residues" evidence="3">
    <location>
        <begin position="231"/>
        <end position="245"/>
    </location>
</feature>
<dbReference type="InterPro" id="IPR035979">
    <property type="entry name" value="RBD_domain_sf"/>
</dbReference>
<organism evidence="5 6">
    <name type="scientific">Podospora didyma</name>
    <dbReference type="NCBI Taxonomy" id="330526"/>
    <lineage>
        <taxon>Eukaryota</taxon>
        <taxon>Fungi</taxon>
        <taxon>Dikarya</taxon>
        <taxon>Ascomycota</taxon>
        <taxon>Pezizomycotina</taxon>
        <taxon>Sordariomycetes</taxon>
        <taxon>Sordariomycetidae</taxon>
        <taxon>Sordariales</taxon>
        <taxon>Podosporaceae</taxon>
        <taxon>Podospora</taxon>
    </lineage>
</organism>
<feature type="compositionally biased region" description="Basic and acidic residues" evidence="3">
    <location>
        <begin position="207"/>
        <end position="224"/>
    </location>
</feature>
<dbReference type="Proteomes" id="UP001285441">
    <property type="component" value="Unassembled WGS sequence"/>
</dbReference>
<feature type="region of interest" description="Disordered" evidence="3">
    <location>
        <begin position="157"/>
        <end position="407"/>
    </location>
</feature>
<dbReference type="AlphaFoldDB" id="A0AAE0N2U1"/>
<name>A0AAE0N2U1_9PEZI</name>
<keyword evidence="1 2" id="KW-0694">RNA-binding</keyword>
<dbReference type="InterPro" id="IPR012677">
    <property type="entry name" value="Nucleotide-bd_a/b_plait_sf"/>
</dbReference>
<dbReference type="Gene3D" id="3.30.70.330">
    <property type="match status" value="1"/>
</dbReference>
<evidence type="ECO:0000313" key="5">
    <source>
        <dbReference type="EMBL" id="KAK3368160.1"/>
    </source>
</evidence>
<dbReference type="EMBL" id="JAULSW010000010">
    <property type="protein sequence ID" value="KAK3368160.1"/>
    <property type="molecule type" value="Genomic_DNA"/>
</dbReference>
<evidence type="ECO:0000313" key="6">
    <source>
        <dbReference type="Proteomes" id="UP001285441"/>
    </source>
</evidence>
<feature type="compositionally biased region" description="Low complexity" evidence="3">
    <location>
        <begin position="482"/>
        <end position="502"/>
    </location>
</feature>
<feature type="compositionally biased region" description="Low complexity" evidence="3">
    <location>
        <begin position="576"/>
        <end position="589"/>
    </location>
</feature>
<dbReference type="GO" id="GO:0005730">
    <property type="term" value="C:nucleolus"/>
    <property type="evidence" value="ECO:0007669"/>
    <property type="project" value="TreeGrafter"/>
</dbReference>
<feature type="region of interest" description="Disordered" evidence="3">
    <location>
        <begin position="437"/>
        <end position="620"/>
    </location>
</feature>
<dbReference type="PANTHER" id="PTHR23236">
    <property type="entry name" value="EUKARYOTIC TRANSLATION INITIATION FACTOR 4B/4H"/>
    <property type="match status" value="1"/>
</dbReference>
<dbReference type="PROSITE" id="PS50102">
    <property type="entry name" value="RRM"/>
    <property type="match status" value="1"/>
</dbReference>
<feature type="compositionally biased region" description="Basic and acidic residues" evidence="3">
    <location>
        <begin position="157"/>
        <end position="181"/>
    </location>
</feature>
<dbReference type="SMART" id="SM00360">
    <property type="entry name" value="RRM"/>
    <property type="match status" value="1"/>
</dbReference>
<evidence type="ECO:0000256" key="2">
    <source>
        <dbReference type="PROSITE-ProRule" id="PRU00176"/>
    </source>
</evidence>